<dbReference type="CDD" id="cd09272">
    <property type="entry name" value="RNase_HI_RT_Ty1"/>
    <property type="match status" value="1"/>
</dbReference>
<gene>
    <name evidence="2" type="ORF">PCAMFM013_S070g000007</name>
</gene>
<accession>A0A0G4PXJ4</accession>
<evidence type="ECO:0000256" key="1">
    <source>
        <dbReference type="SAM" id="MobiDB-lite"/>
    </source>
</evidence>
<keyword evidence="3" id="KW-1185">Reference proteome</keyword>
<dbReference type="STRING" id="1429867.A0A0G4PXJ4"/>
<protein>
    <submittedName>
        <fullName evidence="2">Str. FM013</fullName>
    </submittedName>
</protein>
<dbReference type="Proteomes" id="UP000053732">
    <property type="component" value="Unassembled WGS sequence"/>
</dbReference>
<feature type="region of interest" description="Disordered" evidence="1">
    <location>
        <begin position="131"/>
        <end position="151"/>
    </location>
</feature>
<dbReference type="EMBL" id="HG793203">
    <property type="protein sequence ID" value="CRL31058.1"/>
    <property type="molecule type" value="Genomic_DNA"/>
</dbReference>
<dbReference type="AlphaFoldDB" id="A0A0G4PXJ4"/>
<feature type="compositionally biased region" description="Low complexity" evidence="1">
    <location>
        <begin position="141"/>
        <end position="150"/>
    </location>
</feature>
<evidence type="ECO:0000313" key="2">
    <source>
        <dbReference type="EMBL" id="CRL31058.1"/>
    </source>
</evidence>
<dbReference type="PANTHER" id="PTHR11439:SF483">
    <property type="entry name" value="PEPTIDE SYNTHASE GLIP-LIKE, PUTATIVE (AFU_ORTHOLOGUE AFUA_3G12920)-RELATED"/>
    <property type="match status" value="1"/>
</dbReference>
<sequence>MEPCQTKNTPMSPKQVLNRCPDKEPPDEETKARFATAIGSLMYLMVKTRPDIAFALGTLSRFTSQPKSHHQVALQRLLRYVKIHAIPSHYIPQWPIDWIYGMPTSGASSSLMEPTRVRLRIPTCGGSAPSWPKQNCIGPRSPTSWPTTSPLSRNPEFHKRTKHFNVKFHYQRAVLNTGEIGLQYVPTEEQAADGLTKPLGPTAFAKFCSLLGIEASETRRQQT</sequence>
<evidence type="ECO:0000313" key="3">
    <source>
        <dbReference type="Proteomes" id="UP000053732"/>
    </source>
</evidence>
<feature type="compositionally biased region" description="Polar residues" evidence="1">
    <location>
        <begin position="1"/>
        <end position="12"/>
    </location>
</feature>
<name>A0A0G4PXJ4_PENC3</name>
<dbReference type="PANTHER" id="PTHR11439">
    <property type="entry name" value="GAG-POL-RELATED RETROTRANSPOSON"/>
    <property type="match status" value="1"/>
</dbReference>
<proteinExistence type="predicted"/>
<reference evidence="2 3" key="1">
    <citation type="journal article" date="2014" name="Nat. Commun.">
        <title>Multiple recent horizontal transfers of a large genomic region in cheese making fungi.</title>
        <authorList>
            <person name="Cheeseman K."/>
            <person name="Ropars J."/>
            <person name="Renault P."/>
            <person name="Dupont J."/>
            <person name="Gouzy J."/>
            <person name="Branca A."/>
            <person name="Abraham A.L."/>
            <person name="Ceppi M."/>
            <person name="Conseiller E."/>
            <person name="Debuchy R."/>
            <person name="Malagnac F."/>
            <person name="Goarin A."/>
            <person name="Silar P."/>
            <person name="Lacoste S."/>
            <person name="Sallet E."/>
            <person name="Bensimon A."/>
            <person name="Giraud T."/>
            <person name="Brygoo Y."/>
        </authorList>
    </citation>
    <scope>NUCLEOTIDE SEQUENCE [LARGE SCALE GENOMIC DNA]</scope>
    <source>
        <strain evidence="3">FM 013</strain>
    </source>
</reference>
<feature type="region of interest" description="Disordered" evidence="1">
    <location>
        <begin position="1"/>
        <end position="28"/>
    </location>
</feature>
<organism evidence="2 3">
    <name type="scientific">Penicillium camemberti (strain FM 013)</name>
    <dbReference type="NCBI Taxonomy" id="1429867"/>
    <lineage>
        <taxon>Eukaryota</taxon>
        <taxon>Fungi</taxon>
        <taxon>Dikarya</taxon>
        <taxon>Ascomycota</taxon>
        <taxon>Pezizomycotina</taxon>
        <taxon>Eurotiomycetes</taxon>
        <taxon>Eurotiomycetidae</taxon>
        <taxon>Eurotiales</taxon>
        <taxon>Aspergillaceae</taxon>
        <taxon>Penicillium</taxon>
    </lineage>
</organism>